<dbReference type="VEuPathDB" id="VectorBase:LOC119176452"/>
<dbReference type="PANTHER" id="PTHR10644">
    <property type="entry name" value="DNA REPAIR/RNA PROCESSING CPSF FAMILY"/>
    <property type="match status" value="1"/>
</dbReference>
<feature type="domain" description="RSE1/DDB1/CPSF1 C-terminal" evidence="2">
    <location>
        <begin position="497"/>
        <end position="614"/>
    </location>
</feature>
<dbReference type="EMBL" id="JABSTU010000010">
    <property type="protein sequence ID" value="KAH8019544.1"/>
    <property type="molecule type" value="Genomic_DNA"/>
</dbReference>
<keyword evidence="5" id="KW-1185">Reference proteome</keyword>
<gene>
    <name evidence="4" type="ORF">HPB51_019971</name>
</gene>
<evidence type="ECO:0000313" key="4">
    <source>
        <dbReference type="EMBL" id="KAH8019544.1"/>
    </source>
</evidence>
<feature type="domain" description="RSE1/DDB1/CPSF1 second beta-propeller" evidence="3">
    <location>
        <begin position="65"/>
        <end position="425"/>
    </location>
</feature>
<dbReference type="Gene3D" id="2.130.10.10">
    <property type="entry name" value="YVTN repeat-like/Quinoprotein amine dehydrogenase"/>
    <property type="match status" value="1"/>
</dbReference>
<dbReference type="AlphaFoldDB" id="A0A9J6DBV9"/>
<dbReference type="GO" id="GO:0003676">
    <property type="term" value="F:nucleic acid binding"/>
    <property type="evidence" value="ECO:0007669"/>
    <property type="project" value="InterPro"/>
</dbReference>
<evidence type="ECO:0000313" key="5">
    <source>
        <dbReference type="Proteomes" id="UP000821866"/>
    </source>
</evidence>
<dbReference type="InterPro" id="IPR058543">
    <property type="entry name" value="Beta-prop_RSE1/DDB1/CPSF1_2nd"/>
</dbReference>
<dbReference type="InterPro" id="IPR050358">
    <property type="entry name" value="RSE1/DDB1/CFT1"/>
</dbReference>
<feature type="region of interest" description="Disordered" evidence="1">
    <location>
        <begin position="135"/>
        <end position="169"/>
    </location>
</feature>
<sequence length="632" mass="72090">MEVRLLCNELPKILLRRRRRDGAIRTQRQPGKALTAKPHLPKPPKKAEESGDPASEDKAAEQPLTNTHAFLILSRADSSMILQTDQEINELDHSGFSTQNPTVFAGNLGDGRYVLQKAKILSVCVYKDMSGLFTTRNEEQDEPAKPQKPLPPPKESVDMSSNGVLDDDDEDELLYGESEENPIQKEPVRMTSKEAPSDAKSMFEIKEVAPTYWLFVARENGVLEIYSLPEYKLCFLVKNFPMGQKVLVDSVQMTAPSGTKSEKLSDMSHESMPVVHEILVVGLGIRHSRPVLLARVDEDLLIYEAFPFYETQREGHLKLRFKKMSHDIFLRERKYKTQKPENEEEEKAFQSRQWLHPFSDISGYSGVFLCGYQPYWLFMSSRGELRCHPMFVDGPIYCFAPFHNVNCPKGFLHFNKKGELRISTLPTHLTYDAPWPVRKVPLRCTPHFVNYHVDSKTYCVVTSQPDPCNHLVRFTGEDKEYELLERDSRYIFPTMDKFSLQLLSPVSWETIPNTRVDLDEWEHLTCLKNVMLSSEGTTTGMKGYLALGTNYCYGEDVTSRGRIIILDIIDVVPEPGQPLTKNKIKIVYSKEQKGPVTALSQVVGFLLSAIGQKVKAFIEDSCHISLEWHHNL</sequence>
<dbReference type="Pfam" id="PF03178">
    <property type="entry name" value="CPSF_A"/>
    <property type="match status" value="1"/>
</dbReference>
<proteinExistence type="predicted"/>
<dbReference type="InterPro" id="IPR015943">
    <property type="entry name" value="WD40/YVTN_repeat-like_dom_sf"/>
</dbReference>
<dbReference type="Proteomes" id="UP000821866">
    <property type="component" value="Chromosome 8"/>
</dbReference>
<reference evidence="4" key="1">
    <citation type="journal article" date="2020" name="Cell">
        <title>Large-Scale Comparative Analyses of Tick Genomes Elucidate Their Genetic Diversity and Vector Capacities.</title>
        <authorList>
            <consortium name="Tick Genome and Microbiome Consortium (TIGMIC)"/>
            <person name="Jia N."/>
            <person name="Wang J."/>
            <person name="Shi W."/>
            <person name="Du L."/>
            <person name="Sun Y."/>
            <person name="Zhan W."/>
            <person name="Jiang J.F."/>
            <person name="Wang Q."/>
            <person name="Zhang B."/>
            <person name="Ji P."/>
            <person name="Bell-Sakyi L."/>
            <person name="Cui X.M."/>
            <person name="Yuan T.T."/>
            <person name="Jiang B.G."/>
            <person name="Yang W.F."/>
            <person name="Lam T.T."/>
            <person name="Chang Q.C."/>
            <person name="Ding S.J."/>
            <person name="Wang X.J."/>
            <person name="Zhu J.G."/>
            <person name="Ruan X.D."/>
            <person name="Zhao L."/>
            <person name="Wei J.T."/>
            <person name="Ye R.Z."/>
            <person name="Que T.C."/>
            <person name="Du C.H."/>
            <person name="Zhou Y.H."/>
            <person name="Cheng J.X."/>
            <person name="Dai P.F."/>
            <person name="Guo W.B."/>
            <person name="Han X.H."/>
            <person name="Huang E.J."/>
            <person name="Li L.F."/>
            <person name="Wei W."/>
            <person name="Gao Y.C."/>
            <person name="Liu J.Z."/>
            <person name="Shao H.Z."/>
            <person name="Wang X."/>
            <person name="Wang C.C."/>
            <person name="Yang T.C."/>
            <person name="Huo Q.B."/>
            <person name="Li W."/>
            <person name="Chen H.Y."/>
            <person name="Chen S.E."/>
            <person name="Zhou L.G."/>
            <person name="Ni X.B."/>
            <person name="Tian J.H."/>
            <person name="Sheng Y."/>
            <person name="Liu T."/>
            <person name="Pan Y.S."/>
            <person name="Xia L.Y."/>
            <person name="Li J."/>
            <person name="Zhao F."/>
            <person name="Cao W.C."/>
        </authorList>
    </citation>
    <scope>NUCLEOTIDE SEQUENCE</scope>
    <source>
        <strain evidence="4">Rmic-2018</strain>
    </source>
</reference>
<organism evidence="4 5">
    <name type="scientific">Rhipicephalus microplus</name>
    <name type="common">Cattle tick</name>
    <name type="synonym">Boophilus microplus</name>
    <dbReference type="NCBI Taxonomy" id="6941"/>
    <lineage>
        <taxon>Eukaryota</taxon>
        <taxon>Metazoa</taxon>
        <taxon>Ecdysozoa</taxon>
        <taxon>Arthropoda</taxon>
        <taxon>Chelicerata</taxon>
        <taxon>Arachnida</taxon>
        <taxon>Acari</taxon>
        <taxon>Parasitiformes</taxon>
        <taxon>Ixodida</taxon>
        <taxon>Ixodoidea</taxon>
        <taxon>Ixodidae</taxon>
        <taxon>Rhipicephalinae</taxon>
        <taxon>Rhipicephalus</taxon>
        <taxon>Boophilus</taxon>
    </lineage>
</organism>
<dbReference type="Pfam" id="PF23726">
    <property type="entry name" value="Beta-prop_RSE1_2nd"/>
    <property type="match status" value="1"/>
</dbReference>
<feature type="compositionally biased region" description="Basic and acidic residues" evidence="1">
    <location>
        <begin position="136"/>
        <end position="145"/>
    </location>
</feature>
<evidence type="ECO:0000259" key="2">
    <source>
        <dbReference type="Pfam" id="PF03178"/>
    </source>
</evidence>
<evidence type="ECO:0000256" key="1">
    <source>
        <dbReference type="SAM" id="MobiDB-lite"/>
    </source>
</evidence>
<evidence type="ECO:0008006" key="6">
    <source>
        <dbReference type="Google" id="ProtNLM"/>
    </source>
</evidence>
<dbReference type="GO" id="GO:0005634">
    <property type="term" value="C:nucleus"/>
    <property type="evidence" value="ECO:0007669"/>
    <property type="project" value="InterPro"/>
</dbReference>
<evidence type="ECO:0000259" key="3">
    <source>
        <dbReference type="Pfam" id="PF23726"/>
    </source>
</evidence>
<feature type="compositionally biased region" description="Basic and acidic residues" evidence="1">
    <location>
        <begin position="45"/>
        <end position="60"/>
    </location>
</feature>
<accession>A0A9J6DBV9</accession>
<reference evidence="4" key="2">
    <citation type="submission" date="2021-09" db="EMBL/GenBank/DDBJ databases">
        <authorList>
            <person name="Jia N."/>
            <person name="Wang J."/>
            <person name="Shi W."/>
            <person name="Du L."/>
            <person name="Sun Y."/>
            <person name="Zhan W."/>
            <person name="Jiang J."/>
            <person name="Wang Q."/>
            <person name="Zhang B."/>
            <person name="Ji P."/>
            <person name="Sakyi L.B."/>
            <person name="Cui X."/>
            <person name="Yuan T."/>
            <person name="Jiang B."/>
            <person name="Yang W."/>
            <person name="Lam T.T.-Y."/>
            <person name="Chang Q."/>
            <person name="Ding S."/>
            <person name="Wang X."/>
            <person name="Zhu J."/>
            <person name="Ruan X."/>
            <person name="Zhao L."/>
            <person name="Wei J."/>
            <person name="Que T."/>
            <person name="Du C."/>
            <person name="Cheng J."/>
            <person name="Dai P."/>
            <person name="Han X."/>
            <person name="Huang E."/>
            <person name="Gao Y."/>
            <person name="Liu J."/>
            <person name="Shao H."/>
            <person name="Ye R."/>
            <person name="Li L."/>
            <person name="Wei W."/>
            <person name="Wang X."/>
            <person name="Wang C."/>
            <person name="Huo Q."/>
            <person name="Li W."/>
            <person name="Guo W."/>
            <person name="Chen H."/>
            <person name="Chen S."/>
            <person name="Zhou L."/>
            <person name="Zhou L."/>
            <person name="Ni X."/>
            <person name="Tian J."/>
            <person name="Zhou Y."/>
            <person name="Sheng Y."/>
            <person name="Liu T."/>
            <person name="Pan Y."/>
            <person name="Xia L."/>
            <person name="Li J."/>
            <person name="Zhao F."/>
            <person name="Cao W."/>
        </authorList>
    </citation>
    <scope>NUCLEOTIDE SEQUENCE</scope>
    <source>
        <strain evidence="4">Rmic-2018</strain>
        <tissue evidence="4">Larvae</tissue>
    </source>
</reference>
<comment type="caution">
    <text evidence="4">The sequence shown here is derived from an EMBL/GenBank/DDBJ whole genome shotgun (WGS) entry which is preliminary data.</text>
</comment>
<dbReference type="InterPro" id="IPR004871">
    <property type="entry name" value="RSE1/DDB1/CPSF1_C"/>
</dbReference>
<feature type="region of interest" description="Disordered" evidence="1">
    <location>
        <begin position="18"/>
        <end position="63"/>
    </location>
</feature>
<name>A0A9J6DBV9_RHIMP</name>
<protein>
    <recommendedName>
        <fullName evidence="6">Cleavage and polyadenylation specificity factor subunit 1</fullName>
    </recommendedName>
</protein>